<dbReference type="Pfam" id="PF10469">
    <property type="entry name" value="AKAP7_NLS"/>
    <property type="match status" value="1"/>
</dbReference>
<feature type="compositionally biased region" description="Basic residues" evidence="5">
    <location>
        <begin position="67"/>
        <end position="78"/>
    </location>
</feature>
<evidence type="ECO:0000256" key="4">
    <source>
        <dbReference type="PROSITE-ProRule" id="PRU00723"/>
    </source>
</evidence>
<evidence type="ECO:0000256" key="2">
    <source>
        <dbReference type="ARBA" id="ARBA00022771"/>
    </source>
</evidence>
<evidence type="ECO:0000313" key="8">
    <source>
        <dbReference type="Proteomes" id="UP001187315"/>
    </source>
</evidence>
<protein>
    <recommendedName>
        <fullName evidence="6">C3H1-type domain-containing protein</fullName>
    </recommendedName>
</protein>
<feature type="compositionally biased region" description="Low complexity" evidence="5">
    <location>
        <begin position="46"/>
        <end position="56"/>
    </location>
</feature>
<feature type="region of interest" description="Disordered" evidence="5">
    <location>
        <begin position="1"/>
        <end position="21"/>
    </location>
</feature>
<name>A0AA88SX88_TACVA</name>
<keyword evidence="2 4" id="KW-0863">Zinc-finger</keyword>
<dbReference type="SUPFAM" id="SSF55144">
    <property type="entry name" value="LigT-like"/>
    <property type="match status" value="1"/>
</dbReference>
<dbReference type="InterPro" id="IPR042653">
    <property type="entry name" value="Leng9"/>
</dbReference>
<evidence type="ECO:0000256" key="3">
    <source>
        <dbReference type="ARBA" id="ARBA00022833"/>
    </source>
</evidence>
<sequence length="512" mass="58381">MEPNEDKPTGETQADPDASKQDHADLDICKYFLRGKCHFGDRCRLSHSSASTSATCHKSEETEEKGCKKRKTRRKSGKSYKAQDDESNGPQKRQRMRTADDVISRILWDNSVDPADFIVGHLDRFLGVLERPFCDFSWDTQVCDCDYSEEMAIPRHRIQYFSYKGQRVWDRDSRTDHVFGSTGQSVMSPFDTGDQPQEIAAPHTAEDEEGLSVDKNEQGSVNHSLMEAADQETLGDAEETSDCSPNIQMDKGCEEADLAQQAEGLSISPGKEHITKQDEWIDSWDKQEGKDEEAEHVQPLPQEPRPGRQRRKPTHFICFRVDSPAALRAFHLVQRKVMTHLPQSEPWWVKPESLHITLSLLVLQGPADVFAASELLRSLVKNFYKPPTSVFFTPRLRHFNGKVLHVAPQPLSDIQTLNAPLQEAFREKGWLHRDSRNPTYHLTLAKVTDVEEERIFEDVWKIKLAKDLNFGKLTVGNLYLCVNSVPRTADGFYETKHRKGNNGKLLKVRLKL</sequence>
<dbReference type="InterPro" id="IPR000571">
    <property type="entry name" value="Znf_CCCH"/>
</dbReference>
<dbReference type="PANTHER" id="PTHR46729">
    <property type="entry name" value="LEUKOCYTE RECEPTOR CLUSTER MEMBER 9"/>
    <property type="match status" value="1"/>
</dbReference>
<feature type="domain" description="C3H1-type" evidence="6">
    <location>
        <begin position="28"/>
        <end position="50"/>
    </location>
</feature>
<feature type="compositionally biased region" description="Basic and acidic residues" evidence="5">
    <location>
        <begin position="287"/>
        <end position="296"/>
    </location>
</feature>
<dbReference type="PANTHER" id="PTHR46729:SF1">
    <property type="entry name" value="LEUKOCYTE RECEPTOR CLUSTER MEMBER 9"/>
    <property type="match status" value="1"/>
</dbReference>
<comment type="caution">
    <text evidence="7">The sequence shown here is derived from an EMBL/GenBank/DDBJ whole genome shotgun (WGS) entry which is preliminary data.</text>
</comment>
<dbReference type="Pfam" id="PF04457">
    <property type="entry name" value="MJ1316"/>
    <property type="match status" value="1"/>
</dbReference>
<keyword evidence="8" id="KW-1185">Reference proteome</keyword>
<dbReference type="InterPro" id="IPR036855">
    <property type="entry name" value="Znf_CCCH_sf"/>
</dbReference>
<evidence type="ECO:0000256" key="1">
    <source>
        <dbReference type="ARBA" id="ARBA00022723"/>
    </source>
</evidence>
<proteinExistence type="predicted"/>
<dbReference type="GO" id="GO:0008270">
    <property type="term" value="F:zinc ion binding"/>
    <property type="evidence" value="ECO:0007669"/>
    <property type="project" value="UniProtKB-KW"/>
</dbReference>
<dbReference type="InterPro" id="IPR019510">
    <property type="entry name" value="AKAP7-like_phosphoesterase"/>
</dbReference>
<dbReference type="AlphaFoldDB" id="A0AA88SX88"/>
<feature type="region of interest" description="Disordered" evidence="5">
    <location>
        <begin position="287"/>
        <end position="311"/>
    </location>
</feature>
<dbReference type="Gene3D" id="3.90.1140.10">
    <property type="entry name" value="Cyclic phosphodiesterase"/>
    <property type="match status" value="1"/>
</dbReference>
<feature type="region of interest" description="Disordered" evidence="5">
    <location>
        <begin position="46"/>
        <end position="97"/>
    </location>
</feature>
<keyword evidence="1 4" id="KW-0479">Metal-binding</keyword>
<dbReference type="InterPro" id="IPR009097">
    <property type="entry name" value="Cyclic_Pdiesterase"/>
</dbReference>
<dbReference type="InterPro" id="IPR040459">
    <property type="entry name" value="MJ1316"/>
</dbReference>
<organism evidence="7 8">
    <name type="scientific">Tachysurus vachellii</name>
    <name type="common">Darkbarbel catfish</name>
    <name type="synonym">Pelteobagrus vachellii</name>
    <dbReference type="NCBI Taxonomy" id="175792"/>
    <lineage>
        <taxon>Eukaryota</taxon>
        <taxon>Metazoa</taxon>
        <taxon>Chordata</taxon>
        <taxon>Craniata</taxon>
        <taxon>Vertebrata</taxon>
        <taxon>Euteleostomi</taxon>
        <taxon>Actinopterygii</taxon>
        <taxon>Neopterygii</taxon>
        <taxon>Teleostei</taxon>
        <taxon>Ostariophysi</taxon>
        <taxon>Siluriformes</taxon>
        <taxon>Bagridae</taxon>
        <taxon>Tachysurus</taxon>
    </lineage>
</organism>
<dbReference type="InterPro" id="IPR041367">
    <property type="entry name" value="Znf-CCCH_4"/>
</dbReference>
<evidence type="ECO:0000256" key="5">
    <source>
        <dbReference type="SAM" id="MobiDB-lite"/>
    </source>
</evidence>
<accession>A0AA88SX88</accession>
<evidence type="ECO:0000259" key="6">
    <source>
        <dbReference type="PROSITE" id="PS50103"/>
    </source>
</evidence>
<dbReference type="Proteomes" id="UP001187315">
    <property type="component" value="Unassembled WGS sequence"/>
</dbReference>
<dbReference type="SMART" id="SM00356">
    <property type="entry name" value="ZnF_C3H1"/>
    <property type="match status" value="1"/>
</dbReference>
<feature type="zinc finger region" description="C3H1-type" evidence="4">
    <location>
        <begin position="28"/>
        <end position="50"/>
    </location>
</feature>
<evidence type="ECO:0000313" key="7">
    <source>
        <dbReference type="EMBL" id="KAK2855062.1"/>
    </source>
</evidence>
<dbReference type="SUPFAM" id="SSF90229">
    <property type="entry name" value="CCCH zinc finger"/>
    <property type="match status" value="1"/>
</dbReference>
<dbReference type="EMBL" id="JAVHJS010000006">
    <property type="protein sequence ID" value="KAK2855062.1"/>
    <property type="molecule type" value="Genomic_DNA"/>
</dbReference>
<dbReference type="Pfam" id="PF18044">
    <property type="entry name" value="zf-CCCH_4"/>
    <property type="match status" value="1"/>
</dbReference>
<gene>
    <name evidence="7" type="ORF">Q7C36_006931</name>
</gene>
<feature type="compositionally biased region" description="Basic and acidic residues" evidence="5">
    <location>
        <begin position="57"/>
        <end position="66"/>
    </location>
</feature>
<keyword evidence="3 4" id="KW-0862">Zinc</keyword>
<dbReference type="PROSITE" id="PS50103">
    <property type="entry name" value="ZF_C3H1"/>
    <property type="match status" value="1"/>
</dbReference>
<dbReference type="Gene3D" id="4.10.1000.10">
    <property type="entry name" value="Zinc finger, CCCH-type"/>
    <property type="match status" value="1"/>
</dbReference>
<reference evidence="7" key="1">
    <citation type="submission" date="2023-08" db="EMBL/GenBank/DDBJ databases">
        <title>Pelteobagrus vachellii genome.</title>
        <authorList>
            <person name="Liu H."/>
        </authorList>
    </citation>
    <scope>NUCLEOTIDE SEQUENCE</scope>
    <source>
        <strain evidence="7">PRFRI_2022a</strain>
        <tissue evidence="7">Muscle</tissue>
    </source>
</reference>